<feature type="domain" description="Peptidase S9 prolyl oligopeptidase catalytic" evidence="6">
    <location>
        <begin position="499"/>
        <end position="707"/>
    </location>
</feature>
<dbReference type="EC" id="3.4.21.26" evidence="2"/>
<dbReference type="InterPro" id="IPR001375">
    <property type="entry name" value="Peptidase_S9_cat"/>
</dbReference>
<evidence type="ECO:0000256" key="2">
    <source>
        <dbReference type="ARBA" id="ARBA00011897"/>
    </source>
</evidence>
<keyword evidence="5" id="KW-0720">Serine protease</keyword>
<evidence type="ECO:0000259" key="6">
    <source>
        <dbReference type="Pfam" id="PF00326"/>
    </source>
</evidence>
<dbReference type="InterPro" id="IPR029058">
    <property type="entry name" value="AB_hydrolase_fold"/>
</dbReference>
<organism evidence="8 9">
    <name type="scientific">Idiomarina baltica OS145</name>
    <dbReference type="NCBI Taxonomy" id="314276"/>
    <lineage>
        <taxon>Bacteria</taxon>
        <taxon>Pseudomonadati</taxon>
        <taxon>Pseudomonadota</taxon>
        <taxon>Gammaproteobacteria</taxon>
        <taxon>Alteromonadales</taxon>
        <taxon>Idiomarinaceae</taxon>
        <taxon>Idiomarina</taxon>
    </lineage>
</organism>
<gene>
    <name evidence="8" type="ORF">OS145_03512</name>
</gene>
<comment type="caution">
    <text evidence="8">The sequence shown here is derived from an EMBL/GenBank/DDBJ whole genome shotgun (WGS) entry which is preliminary data.</text>
</comment>
<evidence type="ECO:0000256" key="3">
    <source>
        <dbReference type="ARBA" id="ARBA00022670"/>
    </source>
</evidence>
<dbReference type="SUPFAM" id="SSF53474">
    <property type="entry name" value="alpha/beta-Hydrolases"/>
    <property type="match status" value="1"/>
</dbReference>
<protein>
    <recommendedName>
        <fullName evidence="2">prolyl oligopeptidase</fullName>
        <ecNumber evidence="2">3.4.21.26</ecNumber>
    </recommendedName>
</protein>
<dbReference type="PANTHER" id="PTHR42881:SF2">
    <property type="entry name" value="PROLYL ENDOPEPTIDASE"/>
    <property type="match status" value="1"/>
</dbReference>
<dbReference type="InterPro" id="IPR051167">
    <property type="entry name" value="Prolyl_oligopep/macrocyclase"/>
</dbReference>
<dbReference type="PROSITE" id="PS51257">
    <property type="entry name" value="PROKAR_LIPOPROTEIN"/>
    <property type="match status" value="1"/>
</dbReference>
<dbReference type="RefSeq" id="WP_006956114.1">
    <property type="nucleotide sequence ID" value="NZ_CH672407.1"/>
</dbReference>
<proteinExistence type="predicted"/>
<evidence type="ECO:0000256" key="5">
    <source>
        <dbReference type="ARBA" id="ARBA00022825"/>
    </source>
</evidence>
<keyword evidence="4" id="KW-0378">Hydrolase</keyword>
<evidence type="ECO:0000256" key="1">
    <source>
        <dbReference type="ARBA" id="ARBA00001070"/>
    </source>
</evidence>
<dbReference type="EMBL" id="AAMX01000020">
    <property type="protein sequence ID" value="EAQ31293.1"/>
    <property type="molecule type" value="Genomic_DNA"/>
</dbReference>
<evidence type="ECO:0000256" key="4">
    <source>
        <dbReference type="ARBA" id="ARBA00022801"/>
    </source>
</evidence>
<dbReference type="InterPro" id="IPR023302">
    <property type="entry name" value="Pept_S9A_N"/>
</dbReference>
<evidence type="ECO:0000313" key="9">
    <source>
        <dbReference type="Proteomes" id="UP000016543"/>
    </source>
</evidence>
<feature type="domain" description="Peptidase S9A N-terminal" evidence="7">
    <location>
        <begin position="40"/>
        <end position="433"/>
    </location>
</feature>
<evidence type="ECO:0000313" key="8">
    <source>
        <dbReference type="EMBL" id="EAQ31293.1"/>
    </source>
</evidence>
<dbReference type="Gene3D" id="3.40.50.1820">
    <property type="entry name" value="alpha/beta hydrolase"/>
    <property type="match status" value="1"/>
</dbReference>
<dbReference type="Pfam" id="PF02897">
    <property type="entry name" value="Peptidase_S9_N"/>
    <property type="match status" value="1"/>
</dbReference>
<evidence type="ECO:0000259" key="7">
    <source>
        <dbReference type="Pfam" id="PF02897"/>
    </source>
</evidence>
<accession>A0ABM9WK67</accession>
<dbReference type="Pfam" id="PF00326">
    <property type="entry name" value="Peptidase_S9"/>
    <property type="match status" value="1"/>
</dbReference>
<dbReference type="PANTHER" id="PTHR42881">
    <property type="entry name" value="PROLYL ENDOPEPTIDASE"/>
    <property type="match status" value="1"/>
</dbReference>
<keyword evidence="9" id="KW-1185">Reference proteome</keyword>
<name>A0ABM9WK67_9GAMM</name>
<reference evidence="8 9" key="1">
    <citation type="submission" date="2006-01" db="EMBL/GenBank/DDBJ databases">
        <authorList>
            <person name="Brettar I."/>
            <person name="Hofle M."/>
            <person name="Ferriera S."/>
            <person name="Johnson J."/>
            <person name="Kravitz S."/>
            <person name="Halpern A."/>
            <person name="Remington K."/>
            <person name="Beeson K."/>
            <person name="Tran B."/>
            <person name="Rogers Y.-H."/>
            <person name="Friedman R."/>
            <person name="Venter J.C."/>
        </authorList>
    </citation>
    <scope>NUCLEOTIDE SEQUENCE [LARGE SCALE GENOMIC DNA]</scope>
    <source>
        <strain evidence="8 9">OS145</strain>
    </source>
</reference>
<comment type="catalytic activity">
    <reaction evidence="1">
        <text>Hydrolysis of Pro-|-Xaa &gt;&gt; Ala-|-Xaa in oligopeptides.</text>
        <dbReference type="EC" id="3.4.21.26"/>
    </reaction>
</comment>
<dbReference type="Proteomes" id="UP000016543">
    <property type="component" value="Unassembled WGS sequence"/>
</dbReference>
<dbReference type="Gene3D" id="2.130.10.120">
    <property type="entry name" value="Prolyl oligopeptidase, N-terminal domain"/>
    <property type="match status" value="1"/>
</dbReference>
<keyword evidence="3" id="KW-0645">Protease</keyword>
<dbReference type="PRINTS" id="PR00862">
    <property type="entry name" value="PROLIGOPTASE"/>
</dbReference>
<sequence length="716" mass="79896">MKHTRFASLLIFALVSACSSQNEKPAAKPENPYGYPTLASKSVTDNYHGEEVTDDFRSLEDEQHSEVVKWLAAEDRYTEQRLGQLSSAEFIRQRLTELSNYERTSAPTEVAGHWFYLQNDGLQDQSVLYVRQSDSGAPHIVIDPNQLDPSGTTSIHDYSVSPDGKTIAYSLSEQGSDWVDWYITPVAEPKPPAQPVISGVKFTPLAWTMDSKGFYYSRYPQSSDGGYDGQAPVQTYFHKLGSAQTQDKRIATGIKNDSYIYTLPDTSALLIKETSGFDKNRWYLLADVKQPNELIAINFPDNEFATFIGRSGQSLIFKLRGKQGRGLLAALDIQQPQQSQKIVVEEQQQTLADAVVINDQIIAHYLDKAQSRLVIFSQEGHVLRELALPGQGHISELTADKIGREAFFKFEQFTQPGSIYRYQAEQQRTTLWRSFKQPAGVDSYQAKQVTYTSSDGQPIPMFIVGKDVKSEPTARPTLLIAYGGFGISMLPTYNPAWLTWLELGGQVAIANVRGGGEFGEQWHDAGRLTGKLQVIRDIKGAAEYLLRNQYSTRDQLAFYGRSNGAMLGAAVMAESPELFNVALLDNGLFDMLRYQTANANAKAWATEYGLSSDASQFNTLYNYSPLHNIEKPSCYPATIVSTSQNNTRVAPWHSYKLAAALQRAQNCDKPILLLTQPSAGHLNDRPTWMTIEHVSKLWTFAANKLNMTVTQGKDSE</sequence>
<dbReference type="InterPro" id="IPR002470">
    <property type="entry name" value="Peptidase_S9A"/>
</dbReference>
<dbReference type="SUPFAM" id="SSF50993">
    <property type="entry name" value="Peptidase/esterase 'gauge' domain"/>
    <property type="match status" value="1"/>
</dbReference>